<dbReference type="RefSeq" id="WP_015655038.1">
    <property type="nucleotide sequence ID" value="NC_020504.1"/>
</dbReference>
<dbReference type="AlphaFoldDB" id="K4QUI8"/>
<proteinExistence type="predicted"/>
<dbReference type="Gene3D" id="3.40.630.10">
    <property type="entry name" value="Zn peptidases"/>
    <property type="match status" value="1"/>
</dbReference>
<sequence length="118" mass="12581">MVHRRSSAAAAEVWKRAAAAASPAVPGLLLRDPRPDGLLGLLAGLAVPPAKHLGRSDHGAFWNRGIPALMLTVTANFRNPHYHRSTDLPGTLDYERLAAVTEATATTAAWWAEAGHTE</sequence>
<gene>
    <name evidence="2" type="ORF">BN159_0254</name>
</gene>
<name>K4QUI8_STRDJ</name>
<keyword evidence="3" id="KW-1185">Reference proteome</keyword>
<dbReference type="SUPFAM" id="SSF53187">
    <property type="entry name" value="Zn-dependent exopeptidases"/>
    <property type="match status" value="1"/>
</dbReference>
<evidence type="ECO:0000259" key="1">
    <source>
        <dbReference type="Pfam" id="PF04389"/>
    </source>
</evidence>
<reference evidence="2 3" key="1">
    <citation type="journal article" date="2012" name="J. Bacteriol.">
        <title>Genome sequence of the bacterium Streptomyces davawensis JCM 4913 and heterologous production of the unique antibiotic roseoflavin.</title>
        <authorList>
            <person name="Jankowitsch F."/>
            <person name="Schwarz J."/>
            <person name="Ruckert C."/>
            <person name="Gust B."/>
            <person name="Szczepanowski R."/>
            <person name="Blom J."/>
            <person name="Pelzer S."/>
            <person name="Kalinowski J."/>
            <person name="Mack M."/>
        </authorList>
    </citation>
    <scope>NUCLEOTIDE SEQUENCE [LARGE SCALE GENOMIC DNA]</scope>
    <source>
        <strain evidence="3">DSM 101723 / JCM 4913 / KCC S-0913 / 768</strain>
    </source>
</reference>
<evidence type="ECO:0000313" key="2">
    <source>
        <dbReference type="EMBL" id="CCK24633.1"/>
    </source>
</evidence>
<dbReference type="KEGG" id="sdv:BN159_0254"/>
<feature type="domain" description="Peptidase M28" evidence="1">
    <location>
        <begin position="53"/>
        <end position="106"/>
    </location>
</feature>
<evidence type="ECO:0000313" key="3">
    <source>
        <dbReference type="Proteomes" id="UP000008043"/>
    </source>
</evidence>
<dbReference type="PATRIC" id="fig|1214101.3.peg.253"/>
<dbReference type="EMBL" id="HE971709">
    <property type="protein sequence ID" value="CCK24633.1"/>
    <property type="molecule type" value="Genomic_DNA"/>
</dbReference>
<dbReference type="InterPro" id="IPR007484">
    <property type="entry name" value="Peptidase_M28"/>
</dbReference>
<protein>
    <recommendedName>
        <fullName evidence="1">Peptidase M28 domain-containing protein</fullName>
    </recommendedName>
</protein>
<dbReference type="Pfam" id="PF04389">
    <property type="entry name" value="Peptidase_M28"/>
    <property type="match status" value="1"/>
</dbReference>
<dbReference type="HOGENOM" id="CLU_2071744_0_0_11"/>
<dbReference type="eggNOG" id="COG2234">
    <property type="taxonomic scope" value="Bacteria"/>
</dbReference>
<dbReference type="Proteomes" id="UP000008043">
    <property type="component" value="Chromosome"/>
</dbReference>
<organism evidence="2 3">
    <name type="scientific">Streptomyces davaonensis (strain DSM 101723 / JCM 4913 / KCC S-0913 / 768)</name>
    <dbReference type="NCBI Taxonomy" id="1214101"/>
    <lineage>
        <taxon>Bacteria</taxon>
        <taxon>Bacillati</taxon>
        <taxon>Actinomycetota</taxon>
        <taxon>Actinomycetes</taxon>
        <taxon>Kitasatosporales</taxon>
        <taxon>Streptomycetaceae</taxon>
        <taxon>Streptomyces</taxon>
    </lineage>
</organism>
<dbReference type="STRING" id="1214101.BN159_0254"/>
<accession>K4QUI8</accession>